<dbReference type="EMBL" id="JAMZMK010009236">
    <property type="protein sequence ID" value="KAI7736583.1"/>
    <property type="molecule type" value="Genomic_DNA"/>
</dbReference>
<keyword evidence="3" id="KW-1185">Reference proteome</keyword>
<protein>
    <submittedName>
        <fullName evidence="2">Uncharacterized protein</fullName>
    </submittedName>
</protein>
<accession>A0AAD5C8M6</accession>
<dbReference type="Gene3D" id="2.10.250.10">
    <property type="entry name" value="Calreticulin/calnexin, P domain"/>
    <property type="match status" value="1"/>
</dbReference>
<dbReference type="SUPFAM" id="SSF52833">
    <property type="entry name" value="Thioredoxin-like"/>
    <property type="match status" value="1"/>
</dbReference>
<proteinExistence type="predicted"/>
<feature type="region of interest" description="Disordered" evidence="1">
    <location>
        <begin position="39"/>
        <end position="60"/>
    </location>
</feature>
<dbReference type="Proteomes" id="UP001206925">
    <property type="component" value="Unassembled WGS sequence"/>
</dbReference>
<evidence type="ECO:0000313" key="2">
    <source>
        <dbReference type="EMBL" id="KAI7736583.1"/>
    </source>
</evidence>
<dbReference type="SUPFAM" id="SSF63887">
    <property type="entry name" value="P-domain of calnexin/calreticulin"/>
    <property type="match status" value="1"/>
</dbReference>
<evidence type="ECO:0000256" key="1">
    <source>
        <dbReference type="SAM" id="MobiDB-lite"/>
    </source>
</evidence>
<dbReference type="GO" id="GO:0005509">
    <property type="term" value="F:calcium ion binding"/>
    <property type="evidence" value="ECO:0007669"/>
    <property type="project" value="InterPro"/>
</dbReference>
<dbReference type="AlphaFoldDB" id="A0AAD5C8M6"/>
<sequence>MCYWGAAAAIIVVQKHKALTLKNLKTDITTASKPADWEEREYIDDPNQVKPEGVSTQRKDRANLGRQSSFEALQSATSSYPPEYCPDTNTSDRSLPAEFPDTWDVMTVQHLAACPLCYMVTGAQEEYWTGKQMRLENFQAAVSGEATVVGCKCMGKCSDGPNVMVRSEEVASPSTNSLCIEVGLEDIDSIVTNFFGGSHISGSDMVPALS</sequence>
<dbReference type="CDD" id="cd02980">
    <property type="entry name" value="TRX_Fd_family"/>
    <property type="match status" value="1"/>
</dbReference>
<dbReference type="Gene3D" id="3.40.30.10">
    <property type="entry name" value="Glutaredoxin"/>
    <property type="match status" value="1"/>
</dbReference>
<reference evidence="2" key="1">
    <citation type="submission" date="2022-06" db="EMBL/GenBank/DDBJ databases">
        <title>Uncovering the hologenomic basis of an extraordinary plant invasion.</title>
        <authorList>
            <person name="Bieker V.C."/>
            <person name="Martin M.D."/>
            <person name="Gilbert T."/>
            <person name="Hodgins K."/>
            <person name="Battlay P."/>
            <person name="Petersen B."/>
            <person name="Wilson J."/>
        </authorList>
    </citation>
    <scope>NUCLEOTIDE SEQUENCE</scope>
    <source>
        <strain evidence="2">AA19_3_7</strain>
        <tissue evidence="2">Leaf</tissue>
    </source>
</reference>
<name>A0AAD5C8M6_AMBAR</name>
<dbReference type="InterPro" id="IPR036249">
    <property type="entry name" value="Thioredoxin-like_sf"/>
</dbReference>
<comment type="caution">
    <text evidence="2">The sequence shown here is derived from an EMBL/GenBank/DDBJ whole genome shotgun (WGS) entry which is preliminary data.</text>
</comment>
<organism evidence="2 3">
    <name type="scientific">Ambrosia artemisiifolia</name>
    <name type="common">Common ragweed</name>
    <dbReference type="NCBI Taxonomy" id="4212"/>
    <lineage>
        <taxon>Eukaryota</taxon>
        <taxon>Viridiplantae</taxon>
        <taxon>Streptophyta</taxon>
        <taxon>Embryophyta</taxon>
        <taxon>Tracheophyta</taxon>
        <taxon>Spermatophyta</taxon>
        <taxon>Magnoliopsida</taxon>
        <taxon>eudicotyledons</taxon>
        <taxon>Gunneridae</taxon>
        <taxon>Pentapetalae</taxon>
        <taxon>asterids</taxon>
        <taxon>campanulids</taxon>
        <taxon>Asterales</taxon>
        <taxon>Asteraceae</taxon>
        <taxon>Asteroideae</taxon>
        <taxon>Heliantheae alliance</taxon>
        <taxon>Heliantheae</taxon>
        <taxon>Ambrosia</taxon>
    </lineage>
</organism>
<evidence type="ECO:0000313" key="3">
    <source>
        <dbReference type="Proteomes" id="UP001206925"/>
    </source>
</evidence>
<dbReference type="InterPro" id="IPR009033">
    <property type="entry name" value="Calreticulin/calnexin_P_dom_sf"/>
</dbReference>
<gene>
    <name evidence="2" type="ORF">M8C21_028062</name>
</gene>